<evidence type="ECO:0000256" key="8">
    <source>
        <dbReference type="ARBA" id="ARBA00022801"/>
    </source>
</evidence>
<evidence type="ECO:0000256" key="9">
    <source>
        <dbReference type="ARBA" id="ARBA00022833"/>
    </source>
</evidence>
<sequence length="165" mass="17830">MQFYLPLQESKQKPAARALTSEGTDDARDEEWMKRAMELAERAKEGGEIPVGAVVVLGDDLVGEGCNMIRASVDPSGHAEMIAIRQAAQRLGNYRLTQCTLYVTLEPCCMCAGAIILARMKRVVFGARDVKTGCAGSALDLIGLPKFNHVARVKAGVMEDACSKQ</sequence>
<dbReference type="InterPro" id="IPR016192">
    <property type="entry name" value="APOBEC/CMP_deaminase_Zn-bd"/>
</dbReference>
<dbReference type="GO" id="GO:0052717">
    <property type="term" value="F:tRNA-specific adenosine-34 deaminase activity"/>
    <property type="evidence" value="ECO:0007669"/>
    <property type="project" value="UniProtKB-EC"/>
</dbReference>
<comment type="cofactor">
    <cofactor evidence="1">
        <name>Zn(2+)</name>
        <dbReference type="ChEBI" id="CHEBI:29105"/>
    </cofactor>
</comment>
<dbReference type="RefSeq" id="XP_005827568.1">
    <property type="nucleotide sequence ID" value="XM_005827511.1"/>
</dbReference>
<evidence type="ECO:0000313" key="15">
    <source>
        <dbReference type="Proteomes" id="UP000011087"/>
    </source>
</evidence>
<evidence type="ECO:0000313" key="14">
    <source>
        <dbReference type="EnsemblProtists" id="EKX40588"/>
    </source>
</evidence>
<evidence type="ECO:0000256" key="7">
    <source>
        <dbReference type="ARBA" id="ARBA00022723"/>
    </source>
</evidence>
<evidence type="ECO:0000256" key="11">
    <source>
        <dbReference type="SAM" id="MobiDB-lite"/>
    </source>
</evidence>
<feature type="domain" description="CMP/dCMP-type deaminase" evidence="12">
    <location>
        <begin position="27"/>
        <end position="147"/>
    </location>
</feature>
<dbReference type="GeneID" id="17297171"/>
<dbReference type="CDD" id="cd01285">
    <property type="entry name" value="nucleoside_deaminase"/>
    <property type="match status" value="1"/>
</dbReference>
<comment type="similarity">
    <text evidence="2">Belongs to the cytidine and deoxycytidylate deaminase family. ADAT2 subfamily.</text>
</comment>
<feature type="region of interest" description="Disordered" evidence="11">
    <location>
        <begin position="1"/>
        <end position="26"/>
    </location>
</feature>
<dbReference type="STRING" id="905079.L1IWE5"/>
<evidence type="ECO:0000256" key="4">
    <source>
        <dbReference type="ARBA" id="ARBA00012740"/>
    </source>
</evidence>
<evidence type="ECO:0000256" key="2">
    <source>
        <dbReference type="ARBA" id="ARBA00010669"/>
    </source>
</evidence>
<dbReference type="PANTHER" id="PTHR11079">
    <property type="entry name" value="CYTOSINE DEAMINASE FAMILY MEMBER"/>
    <property type="match status" value="1"/>
</dbReference>
<dbReference type="PANTHER" id="PTHR11079:SF202">
    <property type="entry name" value="TRNA-SPECIFIC ADENOSINE DEAMINASE"/>
    <property type="match status" value="1"/>
</dbReference>
<dbReference type="PROSITE" id="PS00903">
    <property type="entry name" value="CYT_DCMP_DEAMINASES_1"/>
    <property type="match status" value="1"/>
</dbReference>
<keyword evidence="15" id="KW-1185">Reference proteome</keyword>
<evidence type="ECO:0000256" key="3">
    <source>
        <dbReference type="ARBA" id="ARBA00011738"/>
    </source>
</evidence>
<dbReference type="PROSITE" id="PS51747">
    <property type="entry name" value="CYT_DCMP_DEAMINASES_2"/>
    <property type="match status" value="1"/>
</dbReference>
<evidence type="ECO:0000256" key="6">
    <source>
        <dbReference type="ARBA" id="ARBA00022694"/>
    </source>
</evidence>
<dbReference type="HOGENOM" id="CLU_025810_3_2_1"/>
<dbReference type="InterPro" id="IPR002125">
    <property type="entry name" value="CMP_dCMP_dom"/>
</dbReference>
<comment type="catalytic activity">
    <reaction evidence="10">
        <text>adenosine(34) in tRNA + H2O + H(+) = inosine(34) in tRNA + NH4(+)</text>
        <dbReference type="Rhea" id="RHEA:43168"/>
        <dbReference type="Rhea" id="RHEA-COMP:10373"/>
        <dbReference type="Rhea" id="RHEA-COMP:10374"/>
        <dbReference type="ChEBI" id="CHEBI:15377"/>
        <dbReference type="ChEBI" id="CHEBI:15378"/>
        <dbReference type="ChEBI" id="CHEBI:28938"/>
        <dbReference type="ChEBI" id="CHEBI:74411"/>
        <dbReference type="ChEBI" id="CHEBI:82852"/>
        <dbReference type="EC" id="3.5.4.33"/>
    </reaction>
</comment>
<dbReference type="EnsemblProtists" id="EKX40588">
    <property type="protein sequence ID" value="EKX40588"/>
    <property type="gene ID" value="GUITHDRAFT_75445"/>
</dbReference>
<dbReference type="eggNOG" id="KOG1018">
    <property type="taxonomic scope" value="Eukaryota"/>
</dbReference>
<dbReference type="GO" id="GO:0002100">
    <property type="term" value="P:tRNA wobble adenosine to inosine editing"/>
    <property type="evidence" value="ECO:0007669"/>
    <property type="project" value="InterPro"/>
</dbReference>
<protein>
    <recommendedName>
        <fullName evidence="5">tRNA-specific adenosine deaminase 2</fullName>
        <ecNumber evidence="4">3.5.4.33</ecNumber>
    </recommendedName>
</protein>
<dbReference type="NCBIfam" id="NF008113">
    <property type="entry name" value="PRK10860.1"/>
    <property type="match status" value="1"/>
</dbReference>
<evidence type="ECO:0000256" key="1">
    <source>
        <dbReference type="ARBA" id="ARBA00001947"/>
    </source>
</evidence>
<keyword evidence="8" id="KW-0378">Hydrolase</keyword>
<dbReference type="InterPro" id="IPR016193">
    <property type="entry name" value="Cytidine_deaminase-like"/>
</dbReference>
<reference evidence="13 15" key="1">
    <citation type="journal article" date="2012" name="Nature">
        <title>Algal genomes reveal evolutionary mosaicism and the fate of nucleomorphs.</title>
        <authorList>
            <consortium name="DOE Joint Genome Institute"/>
            <person name="Curtis B.A."/>
            <person name="Tanifuji G."/>
            <person name="Burki F."/>
            <person name="Gruber A."/>
            <person name="Irimia M."/>
            <person name="Maruyama S."/>
            <person name="Arias M.C."/>
            <person name="Ball S.G."/>
            <person name="Gile G.H."/>
            <person name="Hirakawa Y."/>
            <person name="Hopkins J.F."/>
            <person name="Kuo A."/>
            <person name="Rensing S.A."/>
            <person name="Schmutz J."/>
            <person name="Symeonidi A."/>
            <person name="Elias M."/>
            <person name="Eveleigh R.J."/>
            <person name="Herman E.K."/>
            <person name="Klute M.J."/>
            <person name="Nakayama T."/>
            <person name="Obornik M."/>
            <person name="Reyes-Prieto A."/>
            <person name="Armbrust E.V."/>
            <person name="Aves S.J."/>
            <person name="Beiko R.G."/>
            <person name="Coutinho P."/>
            <person name="Dacks J.B."/>
            <person name="Durnford D.G."/>
            <person name="Fast N.M."/>
            <person name="Green B.R."/>
            <person name="Grisdale C.J."/>
            <person name="Hempel F."/>
            <person name="Henrissat B."/>
            <person name="Hoppner M.P."/>
            <person name="Ishida K."/>
            <person name="Kim E."/>
            <person name="Koreny L."/>
            <person name="Kroth P.G."/>
            <person name="Liu Y."/>
            <person name="Malik S.B."/>
            <person name="Maier U.G."/>
            <person name="McRose D."/>
            <person name="Mock T."/>
            <person name="Neilson J.A."/>
            <person name="Onodera N.T."/>
            <person name="Poole A.M."/>
            <person name="Pritham E.J."/>
            <person name="Richards T.A."/>
            <person name="Rocap G."/>
            <person name="Roy S.W."/>
            <person name="Sarai C."/>
            <person name="Schaack S."/>
            <person name="Shirato S."/>
            <person name="Slamovits C.H."/>
            <person name="Spencer D.F."/>
            <person name="Suzuki S."/>
            <person name="Worden A.Z."/>
            <person name="Zauner S."/>
            <person name="Barry K."/>
            <person name="Bell C."/>
            <person name="Bharti A.K."/>
            <person name="Crow J.A."/>
            <person name="Grimwood J."/>
            <person name="Kramer R."/>
            <person name="Lindquist E."/>
            <person name="Lucas S."/>
            <person name="Salamov A."/>
            <person name="McFadden G.I."/>
            <person name="Lane C.E."/>
            <person name="Keeling P.J."/>
            <person name="Gray M.W."/>
            <person name="Grigoriev I.V."/>
            <person name="Archibald J.M."/>
        </authorList>
    </citation>
    <scope>NUCLEOTIDE SEQUENCE</scope>
    <source>
        <strain evidence="13 15">CCMP2712</strain>
    </source>
</reference>
<dbReference type="Gene3D" id="3.40.140.10">
    <property type="entry name" value="Cytidine Deaminase, domain 2"/>
    <property type="match status" value="1"/>
</dbReference>
<gene>
    <name evidence="13" type="ORF">GUITHDRAFT_75445</name>
</gene>
<evidence type="ECO:0000259" key="12">
    <source>
        <dbReference type="PROSITE" id="PS51747"/>
    </source>
</evidence>
<dbReference type="HAMAP" id="MF_00972">
    <property type="entry name" value="tRNA_aden_deaminase"/>
    <property type="match status" value="1"/>
</dbReference>
<name>L1IWE5_GUITC</name>
<keyword evidence="6" id="KW-0819">tRNA processing</keyword>
<evidence type="ECO:0000313" key="13">
    <source>
        <dbReference type="EMBL" id="EKX40588.1"/>
    </source>
</evidence>
<keyword evidence="9" id="KW-0862">Zinc</keyword>
<comment type="subunit">
    <text evidence="3">Homodimer.</text>
</comment>
<dbReference type="PaxDb" id="55529-EKX40588"/>
<dbReference type="OrthoDB" id="408702at2759"/>
<keyword evidence="7" id="KW-0479">Metal-binding</keyword>
<dbReference type="SUPFAM" id="SSF53927">
    <property type="entry name" value="Cytidine deaminase-like"/>
    <property type="match status" value="1"/>
</dbReference>
<accession>L1IWE5</accession>
<dbReference type="InterPro" id="IPR028883">
    <property type="entry name" value="tRNA_aden_deaminase"/>
</dbReference>
<dbReference type="GO" id="GO:0008270">
    <property type="term" value="F:zinc ion binding"/>
    <property type="evidence" value="ECO:0007669"/>
    <property type="project" value="InterPro"/>
</dbReference>
<reference evidence="15" key="2">
    <citation type="submission" date="2012-11" db="EMBL/GenBank/DDBJ databases">
        <authorList>
            <person name="Kuo A."/>
            <person name="Curtis B.A."/>
            <person name="Tanifuji G."/>
            <person name="Burki F."/>
            <person name="Gruber A."/>
            <person name="Irimia M."/>
            <person name="Maruyama S."/>
            <person name="Arias M.C."/>
            <person name="Ball S.G."/>
            <person name="Gile G.H."/>
            <person name="Hirakawa Y."/>
            <person name="Hopkins J.F."/>
            <person name="Rensing S.A."/>
            <person name="Schmutz J."/>
            <person name="Symeonidi A."/>
            <person name="Elias M."/>
            <person name="Eveleigh R.J."/>
            <person name="Herman E.K."/>
            <person name="Klute M.J."/>
            <person name="Nakayama T."/>
            <person name="Obornik M."/>
            <person name="Reyes-Prieto A."/>
            <person name="Armbrust E.V."/>
            <person name="Aves S.J."/>
            <person name="Beiko R.G."/>
            <person name="Coutinho P."/>
            <person name="Dacks J.B."/>
            <person name="Durnford D.G."/>
            <person name="Fast N.M."/>
            <person name="Green B.R."/>
            <person name="Grisdale C."/>
            <person name="Hempe F."/>
            <person name="Henrissat B."/>
            <person name="Hoppner M.P."/>
            <person name="Ishida K.-I."/>
            <person name="Kim E."/>
            <person name="Koreny L."/>
            <person name="Kroth P.G."/>
            <person name="Liu Y."/>
            <person name="Malik S.-B."/>
            <person name="Maier U.G."/>
            <person name="McRose D."/>
            <person name="Mock T."/>
            <person name="Neilson J.A."/>
            <person name="Onodera N.T."/>
            <person name="Poole A.M."/>
            <person name="Pritham E.J."/>
            <person name="Richards T.A."/>
            <person name="Rocap G."/>
            <person name="Roy S.W."/>
            <person name="Sarai C."/>
            <person name="Schaack S."/>
            <person name="Shirato S."/>
            <person name="Slamovits C.H."/>
            <person name="Spencer D.F."/>
            <person name="Suzuki S."/>
            <person name="Worden A.Z."/>
            <person name="Zauner S."/>
            <person name="Barry K."/>
            <person name="Bell C."/>
            <person name="Bharti A.K."/>
            <person name="Crow J.A."/>
            <person name="Grimwood J."/>
            <person name="Kramer R."/>
            <person name="Lindquist E."/>
            <person name="Lucas S."/>
            <person name="Salamov A."/>
            <person name="McFadden G.I."/>
            <person name="Lane C.E."/>
            <person name="Keeling P.J."/>
            <person name="Gray M.W."/>
            <person name="Grigoriev I.V."/>
            <person name="Archibald J.M."/>
        </authorList>
    </citation>
    <scope>NUCLEOTIDE SEQUENCE</scope>
    <source>
        <strain evidence="15">CCMP2712</strain>
    </source>
</reference>
<evidence type="ECO:0000256" key="10">
    <source>
        <dbReference type="ARBA" id="ARBA00048045"/>
    </source>
</evidence>
<reference evidence="14" key="3">
    <citation type="submission" date="2016-03" db="UniProtKB">
        <authorList>
            <consortium name="EnsemblProtists"/>
        </authorList>
    </citation>
    <scope>IDENTIFICATION</scope>
</reference>
<dbReference type="AlphaFoldDB" id="L1IWE5"/>
<proteinExistence type="inferred from homology"/>
<dbReference type="Pfam" id="PF00383">
    <property type="entry name" value="dCMP_cyt_deam_1"/>
    <property type="match status" value="1"/>
</dbReference>
<dbReference type="EC" id="3.5.4.33" evidence="4"/>
<dbReference type="KEGG" id="gtt:GUITHDRAFT_75445"/>
<dbReference type="Proteomes" id="UP000011087">
    <property type="component" value="Unassembled WGS sequence"/>
</dbReference>
<dbReference type="EMBL" id="JH993030">
    <property type="protein sequence ID" value="EKX40588.1"/>
    <property type="molecule type" value="Genomic_DNA"/>
</dbReference>
<evidence type="ECO:0000256" key="5">
    <source>
        <dbReference type="ARBA" id="ARBA00019216"/>
    </source>
</evidence>
<organism evidence="13">
    <name type="scientific">Guillardia theta (strain CCMP2712)</name>
    <name type="common">Cryptophyte</name>
    <dbReference type="NCBI Taxonomy" id="905079"/>
    <lineage>
        <taxon>Eukaryota</taxon>
        <taxon>Cryptophyceae</taxon>
        <taxon>Pyrenomonadales</taxon>
        <taxon>Geminigeraceae</taxon>
        <taxon>Guillardia</taxon>
    </lineage>
</organism>
<dbReference type="OMA" id="VCENECK"/>